<evidence type="ECO:0000313" key="3">
    <source>
        <dbReference type="EMBL" id="QHT05837.1"/>
    </source>
</evidence>
<feature type="region of interest" description="Disordered" evidence="1">
    <location>
        <begin position="113"/>
        <end position="157"/>
    </location>
</feature>
<dbReference type="SMART" id="SM00220">
    <property type="entry name" value="S_TKc"/>
    <property type="match status" value="1"/>
</dbReference>
<dbReference type="SUPFAM" id="SSF56112">
    <property type="entry name" value="Protein kinase-like (PK-like)"/>
    <property type="match status" value="1"/>
</dbReference>
<reference evidence="3" key="1">
    <citation type="journal article" date="2020" name="Nature">
        <title>Giant virus diversity and host interactions through global metagenomics.</title>
        <authorList>
            <person name="Schulz F."/>
            <person name="Roux S."/>
            <person name="Paez-Espino D."/>
            <person name="Jungbluth S."/>
            <person name="Walsh D.A."/>
            <person name="Denef V.J."/>
            <person name="McMahon K.D."/>
            <person name="Konstantinidis K.T."/>
            <person name="Eloe-Fadrosh E.A."/>
            <person name="Kyrpides N.C."/>
            <person name="Woyke T."/>
        </authorList>
    </citation>
    <scope>NUCLEOTIDE SEQUENCE</scope>
    <source>
        <strain evidence="3">GVMAG-M-3300021425-14</strain>
    </source>
</reference>
<dbReference type="InterPro" id="IPR017441">
    <property type="entry name" value="Protein_kinase_ATP_BS"/>
</dbReference>
<dbReference type="GO" id="GO:0005524">
    <property type="term" value="F:ATP binding"/>
    <property type="evidence" value="ECO:0007669"/>
    <property type="project" value="InterPro"/>
</dbReference>
<dbReference type="InterPro" id="IPR002575">
    <property type="entry name" value="Aminoglycoside_PTrfase"/>
</dbReference>
<dbReference type="Gene3D" id="3.30.200.20">
    <property type="entry name" value="Phosphorylase Kinase, domain 1"/>
    <property type="match status" value="1"/>
</dbReference>
<sequence length="632" mass="74121">MSRNNKKVSSKCPNGKILNDRLCCVYTKCEKHQVLDKKTGKCKTKKCKIYETLDKKTGKCKTKKCKKLEKINKKTGKCVPDKKAIKEKEKKEKAKKAAVEARRKAILVEKERKKQEKLAEKERKKQEKLAEKERKKQEKLAEKERKKQEKLAKRKTKKVKIIKATKKNVLSRPDSIRKTKKKSKPISVKKLSNKQKTLSRFKAWMMKPDSPSLSIAFKTKKDITNVMKIQHDFNALNINPNDWISDPCYLLKNLKKKLNYKGNWSDTLIKKLDDTIPEAIRDSNIPSKFTLGGDVFQFGSEIGSGSFGAIYSGKTWQKNNSSNKTKIAIKSLHKIKPLEFFTEVIIQNELFCGMRGQWGTGARIPKIYFITKYRSSRSETGWKYIIGMEPLDGDCNDFFRNRKAKGSHFKSFVKALKDIAELLKKLHKKFKFMHRDFHCGNVMYKNLPGDNYRMYVIDFGMSTIQTSSGNWLNRITQTYHYNKAYKFNPTHDLRMLLLSIFSSNTFRNYSNPDLKYIFCYLLIGILRYSPMDNDVLFWNSYADMIHVRDHAFHPDTIIKNMNKLLKEKKLVNKNELKPTKLVITKPVSDDYYKPTRYHFEETHLYEYISDCVENIHSLLVNIFYQYLEKNFK</sequence>
<dbReference type="EMBL" id="MN739460">
    <property type="protein sequence ID" value="QHT05837.1"/>
    <property type="molecule type" value="Genomic_DNA"/>
</dbReference>
<organism evidence="3">
    <name type="scientific">viral metagenome</name>
    <dbReference type="NCBI Taxonomy" id="1070528"/>
    <lineage>
        <taxon>unclassified sequences</taxon>
        <taxon>metagenomes</taxon>
        <taxon>organismal metagenomes</taxon>
    </lineage>
</organism>
<dbReference type="CDD" id="cd22249">
    <property type="entry name" value="UDM1_RNF168_RNF169-like"/>
    <property type="match status" value="1"/>
</dbReference>
<dbReference type="AlphaFoldDB" id="A0A6C0CNN6"/>
<feature type="domain" description="Protein kinase" evidence="2">
    <location>
        <begin position="296"/>
        <end position="632"/>
    </location>
</feature>
<dbReference type="InterPro" id="IPR011009">
    <property type="entry name" value="Kinase-like_dom_sf"/>
</dbReference>
<dbReference type="PROSITE" id="PS00107">
    <property type="entry name" value="PROTEIN_KINASE_ATP"/>
    <property type="match status" value="1"/>
</dbReference>
<accession>A0A6C0CNN6</accession>
<evidence type="ECO:0000259" key="2">
    <source>
        <dbReference type="PROSITE" id="PS50011"/>
    </source>
</evidence>
<dbReference type="Gene3D" id="1.10.510.10">
    <property type="entry name" value="Transferase(Phosphotransferase) domain 1"/>
    <property type="match status" value="1"/>
</dbReference>
<evidence type="ECO:0000256" key="1">
    <source>
        <dbReference type="SAM" id="MobiDB-lite"/>
    </source>
</evidence>
<name>A0A6C0CNN6_9ZZZZ</name>
<dbReference type="PROSITE" id="PS50011">
    <property type="entry name" value="PROTEIN_KINASE_DOM"/>
    <property type="match status" value="1"/>
</dbReference>
<dbReference type="Pfam" id="PF01636">
    <property type="entry name" value="APH"/>
    <property type="match status" value="1"/>
</dbReference>
<feature type="compositionally biased region" description="Basic and acidic residues" evidence="1">
    <location>
        <begin position="113"/>
        <end position="151"/>
    </location>
</feature>
<dbReference type="InterPro" id="IPR000719">
    <property type="entry name" value="Prot_kinase_dom"/>
</dbReference>
<dbReference type="GO" id="GO:0004672">
    <property type="term" value="F:protein kinase activity"/>
    <property type="evidence" value="ECO:0007669"/>
    <property type="project" value="InterPro"/>
</dbReference>
<proteinExistence type="predicted"/>
<protein>
    <recommendedName>
        <fullName evidence="2">Protein kinase domain-containing protein</fullName>
    </recommendedName>
</protein>
<feature type="region of interest" description="Disordered" evidence="1">
    <location>
        <begin position="172"/>
        <end position="192"/>
    </location>
</feature>